<sequence>MSLAEKVKRRIKTLGLRALRFSGASSLVGSIYGGRGVILMYHDFTEDPVAQLDQGCRIEDFDATLGYLRRSGRDIVTLDEALQRLADPKAHPFAVLTFDDGYRSNRDLALPVMERHGAPATIYVPTDMVNRTVNAWWLGLRHLFLERDEVTIEPMGVRYHCPDIASKTAALRRATAWVWQDFHRTEQLADTFSAHGISLPALLDDAALNEQELIEIDRHPLVEIGAHGTTHRALSLIEAEGVHDDIAANKRFLESTLQREVAHFAYPYGAPSLTGSREADIVRDLGFRSAVTTEPGCLFPQHLDQPFLLPRQNAEYAEDGASYAVCGIHGVFRAMATRGGNPVAHMAKA</sequence>
<dbReference type="InterPro" id="IPR051398">
    <property type="entry name" value="Polysacch_Deacetylase"/>
</dbReference>
<evidence type="ECO:0000313" key="8">
    <source>
        <dbReference type="Proteomes" id="UP000559404"/>
    </source>
</evidence>
<evidence type="ECO:0000256" key="1">
    <source>
        <dbReference type="ARBA" id="ARBA00003236"/>
    </source>
</evidence>
<dbReference type="GO" id="GO:0005975">
    <property type="term" value="P:carbohydrate metabolic process"/>
    <property type="evidence" value="ECO:0007669"/>
    <property type="project" value="InterPro"/>
</dbReference>
<evidence type="ECO:0000256" key="3">
    <source>
        <dbReference type="ARBA" id="ARBA00020071"/>
    </source>
</evidence>
<evidence type="ECO:0000313" key="7">
    <source>
        <dbReference type="EMBL" id="MBA4612596.1"/>
    </source>
</evidence>
<dbReference type="PROSITE" id="PS51677">
    <property type="entry name" value="NODB"/>
    <property type="match status" value="1"/>
</dbReference>
<organism evidence="7 8">
    <name type="scientific">Stappia taiwanensis</name>
    <dbReference type="NCBI Taxonomy" id="992267"/>
    <lineage>
        <taxon>Bacteria</taxon>
        <taxon>Pseudomonadati</taxon>
        <taxon>Pseudomonadota</taxon>
        <taxon>Alphaproteobacteria</taxon>
        <taxon>Hyphomicrobiales</taxon>
        <taxon>Stappiaceae</taxon>
        <taxon>Stappia</taxon>
    </lineage>
</organism>
<reference evidence="7 8" key="2">
    <citation type="submission" date="2020-08" db="EMBL/GenBank/DDBJ databases">
        <title>Stappia taiwanensis sp. nov., isolated from a coastal thermal spring.</title>
        <authorList>
            <person name="Kampfer P."/>
        </authorList>
    </citation>
    <scope>NUCLEOTIDE SEQUENCE [LARGE SCALE GENOMIC DNA]</scope>
    <source>
        <strain evidence="7 8">DSM 23284</strain>
    </source>
</reference>
<keyword evidence="8" id="KW-1185">Reference proteome</keyword>
<dbReference type="PANTHER" id="PTHR34216">
    <property type="match status" value="1"/>
</dbReference>
<dbReference type="GO" id="GO:0016810">
    <property type="term" value="F:hydrolase activity, acting on carbon-nitrogen (but not peptide) bonds"/>
    <property type="evidence" value="ECO:0007669"/>
    <property type="project" value="InterPro"/>
</dbReference>
<name>A0A838XVS7_9HYPH</name>
<dbReference type="InterPro" id="IPR011330">
    <property type="entry name" value="Glyco_hydro/deAcase_b/a-brl"/>
</dbReference>
<gene>
    <name evidence="7" type="ORF">H1W37_13095</name>
</gene>
<dbReference type="SUPFAM" id="SSF88713">
    <property type="entry name" value="Glycoside hydrolase/deacetylase"/>
    <property type="match status" value="1"/>
</dbReference>
<feature type="domain" description="NodB homology" evidence="6">
    <location>
        <begin position="92"/>
        <end position="349"/>
    </location>
</feature>
<accession>A0A838XVS7</accession>
<dbReference type="Pfam" id="PF01522">
    <property type="entry name" value="Polysacc_deac_1"/>
    <property type="match status" value="1"/>
</dbReference>
<protein>
    <recommendedName>
        <fullName evidence="3">Chitooligosaccharide deacetylase</fullName>
    </recommendedName>
    <alternativeName>
        <fullName evidence="5">Nodulation protein B</fullName>
    </alternativeName>
</protein>
<comment type="function">
    <text evidence="1">Is involved in generating a small heat-stable compound (Nod), an acylated oligomer of N-acetylglucosamine, that stimulates mitosis in various plant protoplasts.</text>
</comment>
<evidence type="ECO:0000256" key="2">
    <source>
        <dbReference type="ARBA" id="ARBA00010973"/>
    </source>
</evidence>
<evidence type="ECO:0000259" key="6">
    <source>
        <dbReference type="PROSITE" id="PS51677"/>
    </source>
</evidence>
<comment type="caution">
    <text evidence="7">The sequence shown here is derived from an EMBL/GenBank/DDBJ whole genome shotgun (WGS) entry which is preliminary data.</text>
</comment>
<dbReference type="PANTHER" id="PTHR34216:SF7">
    <property type="entry name" value="POLY-BETA-1,6-N-ACETYL-D-GLUCOSAMINE N-DEACETYLASE"/>
    <property type="match status" value="1"/>
</dbReference>
<comment type="similarity">
    <text evidence="2">Belongs to the polysaccharide deacetylase family.</text>
</comment>
<reference evidence="7 8" key="1">
    <citation type="submission" date="2020-07" db="EMBL/GenBank/DDBJ databases">
        <authorList>
            <person name="Li M."/>
        </authorList>
    </citation>
    <scope>NUCLEOTIDE SEQUENCE [LARGE SCALE GENOMIC DNA]</scope>
    <source>
        <strain evidence="7 8">DSM 23284</strain>
    </source>
</reference>
<dbReference type="Gene3D" id="3.20.20.370">
    <property type="entry name" value="Glycoside hydrolase/deacetylase"/>
    <property type="match status" value="1"/>
</dbReference>
<dbReference type="AlphaFoldDB" id="A0A838XVS7"/>
<dbReference type="EMBL" id="JACEON010000012">
    <property type="protein sequence ID" value="MBA4612596.1"/>
    <property type="molecule type" value="Genomic_DNA"/>
</dbReference>
<evidence type="ECO:0000256" key="4">
    <source>
        <dbReference type="ARBA" id="ARBA00022729"/>
    </source>
</evidence>
<evidence type="ECO:0000256" key="5">
    <source>
        <dbReference type="ARBA" id="ARBA00032976"/>
    </source>
</evidence>
<keyword evidence="4" id="KW-0732">Signal</keyword>
<dbReference type="InterPro" id="IPR002509">
    <property type="entry name" value="NODB_dom"/>
</dbReference>
<dbReference type="CDD" id="cd10968">
    <property type="entry name" value="CE4_Mlr8448_like_5s"/>
    <property type="match status" value="1"/>
</dbReference>
<proteinExistence type="inferred from homology"/>
<dbReference type="Proteomes" id="UP000559404">
    <property type="component" value="Unassembled WGS sequence"/>
</dbReference>